<feature type="signal peptide" evidence="7">
    <location>
        <begin position="1"/>
        <end position="15"/>
    </location>
</feature>
<gene>
    <name evidence="9" type="ORF">A1O9_06571</name>
</gene>
<dbReference type="CDD" id="cd12148">
    <property type="entry name" value="fungal_TF_MHR"/>
    <property type="match status" value="1"/>
</dbReference>
<keyword evidence="7" id="KW-0732">Signal</keyword>
<dbReference type="VEuPathDB" id="FungiDB:A1O9_06571"/>
<dbReference type="AlphaFoldDB" id="A0A072PT00"/>
<evidence type="ECO:0000256" key="1">
    <source>
        <dbReference type="ARBA" id="ARBA00004123"/>
    </source>
</evidence>
<dbReference type="GO" id="GO:0006351">
    <property type="term" value="P:DNA-templated transcription"/>
    <property type="evidence" value="ECO:0007669"/>
    <property type="project" value="InterPro"/>
</dbReference>
<name>A0A072PT00_9EURO</name>
<reference evidence="9 10" key="1">
    <citation type="submission" date="2013-03" db="EMBL/GenBank/DDBJ databases">
        <title>The Genome Sequence of Exophiala aquamarina CBS 119918.</title>
        <authorList>
            <consortium name="The Broad Institute Genomics Platform"/>
            <person name="Cuomo C."/>
            <person name="de Hoog S."/>
            <person name="Gorbushina A."/>
            <person name="Walker B."/>
            <person name="Young S.K."/>
            <person name="Zeng Q."/>
            <person name="Gargeya S."/>
            <person name="Fitzgerald M."/>
            <person name="Haas B."/>
            <person name="Abouelleil A."/>
            <person name="Allen A.W."/>
            <person name="Alvarado L."/>
            <person name="Arachchi H.M."/>
            <person name="Berlin A.M."/>
            <person name="Chapman S.B."/>
            <person name="Gainer-Dewar J."/>
            <person name="Goldberg J."/>
            <person name="Griggs A."/>
            <person name="Gujja S."/>
            <person name="Hansen M."/>
            <person name="Howarth C."/>
            <person name="Imamovic A."/>
            <person name="Ireland A."/>
            <person name="Larimer J."/>
            <person name="McCowan C."/>
            <person name="Murphy C."/>
            <person name="Pearson M."/>
            <person name="Poon T.W."/>
            <person name="Priest M."/>
            <person name="Roberts A."/>
            <person name="Saif S."/>
            <person name="Shea T."/>
            <person name="Sisk P."/>
            <person name="Sykes S."/>
            <person name="Wortman J."/>
            <person name="Nusbaum C."/>
            <person name="Birren B."/>
        </authorList>
    </citation>
    <scope>NUCLEOTIDE SEQUENCE [LARGE SCALE GENOMIC DNA]</scope>
    <source>
        <strain evidence="9 10">CBS 119918</strain>
    </source>
</reference>
<feature type="compositionally biased region" description="Polar residues" evidence="6">
    <location>
        <begin position="414"/>
        <end position="432"/>
    </location>
</feature>
<sequence>MILNTLCLLVQGVRGRAWRLLGTCIRSAYELNLHLIDAGKPRGHYQPSSVEQWCIEEEWRRAWWAIWEMDVFASVIRRCPAGIDWSQNETFLPVEDEQWYRGEPQPSCPLELNGAERWKTLVAAKTQSPRAWFIIINSLMKDAQNISSPMNIEKPMIPDSRHKEDNIIPTKSHREHTRKQTPAVSRLNIVLNSLYCTVMALPRELRYYGQYLDFSGCDIKHQGAIAQRQIHSHVYGIYMMIQLTKLMVLKYHVFRAGMSWTSQRNLGSENSPDAGSTNIATSEASYIETTESPHLAQYFEASENVVRITRSCSEDFYTHVNPFTASTTWLAGAVQLLHRSLLPEECSNRDLIKSNFDLLCLTYQKTIEFWSMSRVPLKHWETLENGLEKMRDNPSGEERYQYERPFVFTGGTTGHQPQSKRTSPQAAPQNTASEFSNVDEIFKYLSADNGTSDKPALKTLLPRQTSLSGMQGQQDFSYLSSLGNIYTPRPPVLGNAQNQQPYSMASSEQVPGTEQLRSVSSAEAEAHFSSCFLDSGQFALERNVDMDFSNYLDEVFSGSYMP</sequence>
<dbReference type="GO" id="GO:0008270">
    <property type="term" value="F:zinc ion binding"/>
    <property type="evidence" value="ECO:0007669"/>
    <property type="project" value="InterPro"/>
</dbReference>
<evidence type="ECO:0000256" key="7">
    <source>
        <dbReference type="SAM" id="SignalP"/>
    </source>
</evidence>
<evidence type="ECO:0000259" key="8">
    <source>
        <dbReference type="SMART" id="SM00906"/>
    </source>
</evidence>
<organism evidence="9 10">
    <name type="scientific">Exophiala aquamarina CBS 119918</name>
    <dbReference type="NCBI Taxonomy" id="1182545"/>
    <lineage>
        <taxon>Eukaryota</taxon>
        <taxon>Fungi</taxon>
        <taxon>Dikarya</taxon>
        <taxon>Ascomycota</taxon>
        <taxon>Pezizomycotina</taxon>
        <taxon>Eurotiomycetes</taxon>
        <taxon>Chaetothyriomycetidae</taxon>
        <taxon>Chaetothyriales</taxon>
        <taxon>Herpotrichiellaceae</taxon>
        <taxon>Exophiala</taxon>
    </lineage>
</organism>
<evidence type="ECO:0000256" key="6">
    <source>
        <dbReference type="SAM" id="MobiDB-lite"/>
    </source>
</evidence>
<keyword evidence="3" id="KW-0805">Transcription regulation</keyword>
<comment type="caution">
    <text evidence="9">The sequence shown here is derived from an EMBL/GenBank/DDBJ whole genome shotgun (WGS) entry which is preliminary data.</text>
</comment>
<dbReference type="STRING" id="1182545.A0A072PT00"/>
<keyword evidence="4" id="KW-0804">Transcription</keyword>
<evidence type="ECO:0000256" key="4">
    <source>
        <dbReference type="ARBA" id="ARBA00023163"/>
    </source>
</evidence>
<evidence type="ECO:0000256" key="3">
    <source>
        <dbReference type="ARBA" id="ARBA00023015"/>
    </source>
</evidence>
<evidence type="ECO:0000256" key="2">
    <source>
        <dbReference type="ARBA" id="ARBA00022723"/>
    </source>
</evidence>
<dbReference type="Proteomes" id="UP000027920">
    <property type="component" value="Unassembled WGS sequence"/>
</dbReference>
<keyword evidence="5" id="KW-0539">Nucleus</keyword>
<dbReference type="EMBL" id="AMGV01000004">
    <property type="protein sequence ID" value="KEF58645.1"/>
    <property type="molecule type" value="Genomic_DNA"/>
</dbReference>
<keyword evidence="2" id="KW-0479">Metal-binding</keyword>
<protein>
    <recommendedName>
        <fullName evidence="8">Xylanolytic transcriptional activator regulatory domain-containing protein</fullName>
    </recommendedName>
</protein>
<proteinExistence type="predicted"/>
<evidence type="ECO:0000256" key="5">
    <source>
        <dbReference type="ARBA" id="ARBA00023242"/>
    </source>
</evidence>
<feature type="chain" id="PRO_5012520047" description="Xylanolytic transcriptional activator regulatory domain-containing protein" evidence="7">
    <location>
        <begin position="16"/>
        <end position="562"/>
    </location>
</feature>
<dbReference type="PANTHER" id="PTHR47338">
    <property type="entry name" value="ZN(II)2CYS6 TRANSCRIPTION FACTOR (EUROFUNG)-RELATED"/>
    <property type="match status" value="1"/>
</dbReference>
<feature type="domain" description="Xylanolytic transcriptional activator regulatory" evidence="8">
    <location>
        <begin position="17"/>
        <end position="97"/>
    </location>
</feature>
<dbReference type="OrthoDB" id="3862662at2759"/>
<dbReference type="InterPro" id="IPR050815">
    <property type="entry name" value="TF_fung"/>
</dbReference>
<dbReference type="PANTHER" id="PTHR47338:SF10">
    <property type="entry name" value="TRANSCRIPTION FACTOR DOMAIN-CONTAINING PROTEIN-RELATED"/>
    <property type="match status" value="1"/>
</dbReference>
<dbReference type="GO" id="GO:0000981">
    <property type="term" value="F:DNA-binding transcription factor activity, RNA polymerase II-specific"/>
    <property type="evidence" value="ECO:0007669"/>
    <property type="project" value="InterPro"/>
</dbReference>
<dbReference type="Pfam" id="PF04082">
    <property type="entry name" value="Fungal_trans"/>
    <property type="match status" value="1"/>
</dbReference>
<dbReference type="GeneID" id="25281488"/>
<evidence type="ECO:0000313" key="10">
    <source>
        <dbReference type="Proteomes" id="UP000027920"/>
    </source>
</evidence>
<accession>A0A072PT00</accession>
<dbReference type="GO" id="GO:0005634">
    <property type="term" value="C:nucleus"/>
    <property type="evidence" value="ECO:0007669"/>
    <property type="project" value="UniProtKB-SubCell"/>
</dbReference>
<dbReference type="InterPro" id="IPR007219">
    <property type="entry name" value="XnlR_reg_dom"/>
</dbReference>
<dbReference type="HOGENOM" id="CLU_007531_1_2_1"/>
<evidence type="ECO:0000313" key="9">
    <source>
        <dbReference type="EMBL" id="KEF58645.1"/>
    </source>
</evidence>
<keyword evidence="10" id="KW-1185">Reference proteome</keyword>
<dbReference type="GO" id="GO:0003677">
    <property type="term" value="F:DNA binding"/>
    <property type="evidence" value="ECO:0007669"/>
    <property type="project" value="InterPro"/>
</dbReference>
<dbReference type="RefSeq" id="XP_013261235.1">
    <property type="nucleotide sequence ID" value="XM_013405781.1"/>
</dbReference>
<dbReference type="SMART" id="SM00906">
    <property type="entry name" value="Fungal_trans"/>
    <property type="match status" value="1"/>
</dbReference>
<comment type="subcellular location">
    <subcellularLocation>
        <location evidence="1">Nucleus</location>
    </subcellularLocation>
</comment>
<feature type="region of interest" description="Disordered" evidence="6">
    <location>
        <begin position="410"/>
        <end position="432"/>
    </location>
</feature>